<dbReference type="AlphaFoldDB" id="A0A328B853"/>
<dbReference type="Proteomes" id="UP000249524">
    <property type="component" value="Unassembled WGS sequence"/>
</dbReference>
<gene>
    <name evidence="1" type="ORF">DJ019_19710</name>
</gene>
<sequence>MFVALLLAQAIAAPVAATPAEHSPETRILIAPVASAIAKVRADQAALPPPKDDAEKLLRMRDLEQAPRAAMMAVDFQKIPPAERKAAYTAMWRQITPIDEANQKAVLEMLPPEGWFTISRYGKEASRAAFLIVQHGNVDLWRRFVPVLEPLAAKGEVEGRHFALMYDRLETTEGRKQRYGSQMSCKAGKWVPLPIEDPDNLDARRAKLGMEPYASYLAKNYSGPAPC</sequence>
<reference evidence="1 2" key="1">
    <citation type="submission" date="2018-05" db="EMBL/GenBank/DDBJ databases">
        <authorList>
            <person name="Lanie J.A."/>
            <person name="Ng W.-L."/>
            <person name="Kazmierczak K.M."/>
            <person name="Andrzejewski T.M."/>
            <person name="Davidsen T.M."/>
            <person name="Wayne K.J."/>
            <person name="Tettelin H."/>
            <person name="Glass J.I."/>
            <person name="Rusch D."/>
            <person name="Podicherti R."/>
            <person name="Tsui H.-C.T."/>
            <person name="Winkler M.E."/>
        </authorList>
    </citation>
    <scope>NUCLEOTIDE SEQUENCE [LARGE SCALE GENOMIC DNA]</scope>
    <source>
        <strain evidence="1 2">BUT-10</strain>
    </source>
</reference>
<dbReference type="EMBL" id="QFYS01000013">
    <property type="protein sequence ID" value="RAK62106.1"/>
    <property type="molecule type" value="Genomic_DNA"/>
</dbReference>
<name>A0A328B853_9CAUL</name>
<proteinExistence type="predicted"/>
<accession>A0A328B853</accession>
<evidence type="ECO:0000313" key="2">
    <source>
        <dbReference type="Proteomes" id="UP000249524"/>
    </source>
</evidence>
<protein>
    <submittedName>
        <fullName evidence="1">Uncharacterized protein</fullName>
    </submittedName>
</protein>
<comment type="caution">
    <text evidence="1">The sequence shown here is derived from an EMBL/GenBank/DDBJ whole genome shotgun (WGS) entry which is preliminary data.</text>
</comment>
<dbReference type="InterPro" id="IPR046732">
    <property type="entry name" value="DUF6624"/>
</dbReference>
<organism evidence="1 2">
    <name type="scientific">Phenylobacterium kunshanense</name>
    <dbReference type="NCBI Taxonomy" id="1445034"/>
    <lineage>
        <taxon>Bacteria</taxon>
        <taxon>Pseudomonadati</taxon>
        <taxon>Pseudomonadota</taxon>
        <taxon>Alphaproteobacteria</taxon>
        <taxon>Caulobacterales</taxon>
        <taxon>Caulobacteraceae</taxon>
        <taxon>Phenylobacterium</taxon>
    </lineage>
</organism>
<dbReference type="Pfam" id="PF20329">
    <property type="entry name" value="DUF6624"/>
    <property type="match status" value="1"/>
</dbReference>
<dbReference type="RefSeq" id="WP_111278386.1">
    <property type="nucleotide sequence ID" value="NZ_QFYS01000013.1"/>
</dbReference>
<evidence type="ECO:0000313" key="1">
    <source>
        <dbReference type="EMBL" id="RAK62106.1"/>
    </source>
</evidence>
<keyword evidence="2" id="KW-1185">Reference proteome</keyword>
<dbReference type="OrthoDB" id="7632344at2"/>